<reference evidence="2" key="2">
    <citation type="submission" date="2025-08" db="UniProtKB">
        <authorList>
            <consortium name="Ensembl"/>
        </authorList>
    </citation>
    <scope>IDENTIFICATION</scope>
</reference>
<reference evidence="2" key="3">
    <citation type="submission" date="2025-09" db="UniProtKB">
        <authorList>
            <consortium name="Ensembl"/>
        </authorList>
    </citation>
    <scope>IDENTIFICATION</scope>
</reference>
<dbReference type="AlphaFoldDB" id="A0A667YUW2"/>
<dbReference type="GeneTree" id="ENSGT01030000235208"/>
<evidence type="ECO:0000259" key="1">
    <source>
        <dbReference type="Pfam" id="PF22795"/>
    </source>
</evidence>
<dbReference type="InterPro" id="IPR032016">
    <property type="entry name" value="MKRN2OS-like"/>
</dbReference>
<name>A0A667YUW2_9TELE</name>
<sequence length="84" mass="9162">MEALEAASIIRLRHCQKEIFCLSVPEACPGCGEELRASRLQEAPVSLPNPLCNGHKTSCCLLQTDTQTGRQTDRSDGGCIFAER</sequence>
<organism evidence="2 3">
    <name type="scientific">Myripristis murdjan</name>
    <name type="common">pinecone soldierfish</name>
    <dbReference type="NCBI Taxonomy" id="586833"/>
    <lineage>
        <taxon>Eukaryota</taxon>
        <taxon>Metazoa</taxon>
        <taxon>Chordata</taxon>
        <taxon>Craniata</taxon>
        <taxon>Vertebrata</taxon>
        <taxon>Euteleostomi</taxon>
        <taxon>Actinopterygii</taxon>
        <taxon>Neopterygii</taxon>
        <taxon>Teleostei</taxon>
        <taxon>Neoteleostei</taxon>
        <taxon>Acanthomorphata</taxon>
        <taxon>Holocentriformes</taxon>
        <taxon>Holocentridae</taxon>
        <taxon>Myripristis</taxon>
    </lineage>
</organism>
<evidence type="ECO:0000313" key="3">
    <source>
        <dbReference type="Proteomes" id="UP000472263"/>
    </source>
</evidence>
<dbReference type="PANTHER" id="PTHR33963">
    <property type="entry name" value="MKRN2 OPPOSITE STRAND PROTEIN"/>
    <property type="match status" value="1"/>
</dbReference>
<dbReference type="InterPro" id="IPR053922">
    <property type="entry name" value="MKRN2OS-like_N"/>
</dbReference>
<dbReference type="Pfam" id="PF22795">
    <property type="entry name" value="DUF4796_N"/>
    <property type="match status" value="1"/>
</dbReference>
<reference evidence="2" key="1">
    <citation type="submission" date="2019-06" db="EMBL/GenBank/DDBJ databases">
        <authorList>
            <consortium name="Wellcome Sanger Institute Data Sharing"/>
        </authorList>
    </citation>
    <scope>NUCLEOTIDE SEQUENCE [LARGE SCALE GENOMIC DNA]</scope>
</reference>
<protein>
    <recommendedName>
        <fullName evidence="1">MKRN2 opposite strand protein-like N-terminal domain-containing protein</fullName>
    </recommendedName>
</protein>
<proteinExistence type="predicted"/>
<feature type="domain" description="MKRN2 opposite strand protein-like N-terminal" evidence="1">
    <location>
        <begin position="8"/>
        <end position="35"/>
    </location>
</feature>
<dbReference type="Ensembl" id="ENSMMDT00005028268.1">
    <property type="protein sequence ID" value="ENSMMDP00005027599.1"/>
    <property type="gene ID" value="ENSMMDG00005013239.1"/>
</dbReference>
<evidence type="ECO:0000313" key="2">
    <source>
        <dbReference type="Ensembl" id="ENSMMDP00005027599.1"/>
    </source>
</evidence>
<dbReference type="InParanoid" id="A0A667YUW2"/>
<accession>A0A667YUW2</accession>
<dbReference type="Proteomes" id="UP000472263">
    <property type="component" value="Chromosome 5"/>
</dbReference>
<keyword evidence="3" id="KW-1185">Reference proteome</keyword>
<dbReference type="PANTHER" id="PTHR33963:SF2">
    <property type="entry name" value="MKRN2 OPPOSITE STRAND PROTEIN"/>
    <property type="match status" value="1"/>
</dbReference>